<dbReference type="GO" id="GO:0030674">
    <property type="term" value="F:protein-macromolecule adaptor activity"/>
    <property type="evidence" value="ECO:0000318"/>
    <property type="project" value="GO_Central"/>
</dbReference>
<keyword evidence="3 7" id="KW-0812">Transmembrane</keyword>
<keyword evidence="9" id="KW-1185">Reference proteome</keyword>
<evidence type="ECO:0000256" key="6">
    <source>
        <dbReference type="ARBA" id="ARBA00023136"/>
    </source>
</evidence>
<evidence type="ECO:0000313" key="9">
    <source>
        <dbReference type="Proteomes" id="UP000001593"/>
    </source>
</evidence>
<proteinExistence type="inferred from homology"/>
<feature type="transmembrane region" description="Helical" evidence="7">
    <location>
        <begin position="70"/>
        <end position="90"/>
    </location>
</feature>
<dbReference type="InParanoid" id="A7S9N6"/>
<dbReference type="Proteomes" id="UP000001593">
    <property type="component" value="Unassembled WGS sequence"/>
</dbReference>
<dbReference type="OMA" id="FDACENR"/>
<feature type="transmembrane region" description="Helical" evidence="7">
    <location>
        <begin position="6"/>
        <end position="29"/>
    </location>
</feature>
<dbReference type="HOGENOM" id="CLU_2115030_0_0_1"/>
<dbReference type="STRING" id="45351.A7S9N6"/>
<evidence type="ECO:0000256" key="5">
    <source>
        <dbReference type="ARBA" id="ARBA00022989"/>
    </source>
</evidence>
<name>A7S9N6_NEMVE</name>
<evidence type="ECO:0000313" key="8">
    <source>
        <dbReference type="EMBL" id="EDO39638.1"/>
    </source>
</evidence>
<accession>A7S9N6</accession>
<dbReference type="AlphaFoldDB" id="A7S9N6"/>
<dbReference type="InterPro" id="IPR009294">
    <property type="entry name" value="Aph-1"/>
</dbReference>
<dbReference type="EMBL" id="DS469604">
    <property type="protein sequence ID" value="EDO39638.1"/>
    <property type="molecule type" value="Genomic_DNA"/>
</dbReference>
<evidence type="ECO:0000256" key="4">
    <source>
        <dbReference type="ARBA" id="ARBA00022976"/>
    </source>
</evidence>
<keyword evidence="4" id="KW-0914">Notch signaling pathway</keyword>
<organism evidence="8 9">
    <name type="scientific">Nematostella vectensis</name>
    <name type="common">Starlet sea anemone</name>
    <dbReference type="NCBI Taxonomy" id="45351"/>
    <lineage>
        <taxon>Eukaryota</taxon>
        <taxon>Metazoa</taxon>
        <taxon>Cnidaria</taxon>
        <taxon>Anthozoa</taxon>
        <taxon>Hexacorallia</taxon>
        <taxon>Actiniaria</taxon>
        <taxon>Edwardsiidae</taxon>
        <taxon>Nematostella</taxon>
    </lineage>
</organism>
<evidence type="ECO:0000256" key="7">
    <source>
        <dbReference type="SAM" id="Phobius"/>
    </source>
</evidence>
<evidence type="ECO:0000256" key="2">
    <source>
        <dbReference type="ARBA" id="ARBA00005577"/>
    </source>
</evidence>
<dbReference type="eggNOG" id="KOG3972">
    <property type="taxonomic scope" value="Eukaryota"/>
</dbReference>
<comment type="similarity">
    <text evidence="2">Belongs to the APH-1 family.</text>
</comment>
<evidence type="ECO:0000256" key="1">
    <source>
        <dbReference type="ARBA" id="ARBA00004141"/>
    </source>
</evidence>
<protein>
    <recommendedName>
        <fullName evidence="10">Gamma-secretase subunit Aph-1</fullName>
    </recommendedName>
</protein>
<gene>
    <name evidence="8" type="ORF">NEMVEDRAFT_v1g208914</name>
</gene>
<dbReference type="GO" id="GO:0007219">
    <property type="term" value="P:Notch signaling pathway"/>
    <property type="evidence" value="ECO:0007669"/>
    <property type="project" value="UniProtKB-KW"/>
</dbReference>
<feature type="non-terminal residue" evidence="8">
    <location>
        <position position="115"/>
    </location>
</feature>
<reference evidence="8 9" key="1">
    <citation type="journal article" date="2007" name="Science">
        <title>Sea anemone genome reveals ancestral eumetazoan gene repertoire and genomic organization.</title>
        <authorList>
            <person name="Putnam N.H."/>
            <person name="Srivastava M."/>
            <person name="Hellsten U."/>
            <person name="Dirks B."/>
            <person name="Chapman J."/>
            <person name="Salamov A."/>
            <person name="Terry A."/>
            <person name="Shapiro H."/>
            <person name="Lindquist E."/>
            <person name="Kapitonov V.V."/>
            <person name="Jurka J."/>
            <person name="Genikhovich G."/>
            <person name="Grigoriev I.V."/>
            <person name="Lucas S.M."/>
            <person name="Steele R.E."/>
            <person name="Finnerty J.R."/>
            <person name="Technau U."/>
            <person name="Martindale M.Q."/>
            <person name="Rokhsar D.S."/>
        </authorList>
    </citation>
    <scope>NUCLEOTIDE SEQUENCE [LARGE SCALE GENOMIC DNA]</scope>
    <source>
        <strain evidence="9">CH2 X CH6</strain>
    </source>
</reference>
<dbReference type="GO" id="GO:0070765">
    <property type="term" value="C:gamma-secretase complex"/>
    <property type="evidence" value="ECO:0000318"/>
    <property type="project" value="GO_Central"/>
</dbReference>
<keyword evidence="5 7" id="KW-1133">Transmembrane helix</keyword>
<dbReference type="GO" id="GO:0016485">
    <property type="term" value="P:protein processing"/>
    <property type="evidence" value="ECO:0000318"/>
    <property type="project" value="GO_Central"/>
</dbReference>
<dbReference type="PhylomeDB" id="A7S9N6"/>
<evidence type="ECO:0000256" key="3">
    <source>
        <dbReference type="ARBA" id="ARBA00022692"/>
    </source>
</evidence>
<dbReference type="PANTHER" id="PTHR12889">
    <property type="entry name" value="GAMMA-SECRETASE SUBUNIT APH-1"/>
    <property type="match status" value="1"/>
</dbReference>
<keyword evidence="6 7" id="KW-0472">Membrane</keyword>
<dbReference type="GO" id="GO:0005783">
    <property type="term" value="C:endoplasmic reticulum"/>
    <property type="evidence" value="ECO:0000318"/>
    <property type="project" value="GO_Central"/>
</dbReference>
<sequence>AGLGYGLMSGLFAMVNVLADISGPGSIGLHGNAQNFLIVSAFLTSCFVLLNTFWGVIWFDGWENKKWLNVFVVVASHLFVSLMVSLRGFIRHEFSVVHGLLNNPHSQILSKIQRI</sequence>
<feature type="transmembrane region" description="Helical" evidence="7">
    <location>
        <begin position="36"/>
        <end position="58"/>
    </location>
</feature>
<comment type="subcellular location">
    <subcellularLocation>
        <location evidence="1">Membrane</location>
        <topology evidence="1">Multi-pass membrane protein</topology>
    </subcellularLocation>
</comment>
<dbReference type="Pfam" id="PF06105">
    <property type="entry name" value="Aph-1"/>
    <property type="match status" value="1"/>
</dbReference>
<evidence type="ECO:0008006" key="10">
    <source>
        <dbReference type="Google" id="ProtNLM"/>
    </source>
</evidence>